<protein>
    <submittedName>
        <fullName evidence="3">Helix-turn-helix transcriptional regulator</fullName>
    </submittedName>
</protein>
<evidence type="ECO:0000256" key="1">
    <source>
        <dbReference type="ARBA" id="ARBA00023125"/>
    </source>
</evidence>
<reference evidence="3 4" key="1">
    <citation type="submission" date="2019-07" db="EMBL/GenBank/DDBJ databases">
        <authorList>
            <person name="Park Y.J."/>
            <person name="Jeong S.E."/>
            <person name="Jung H.S."/>
        </authorList>
    </citation>
    <scope>NUCLEOTIDE SEQUENCE [LARGE SCALE GENOMIC DNA]</scope>
    <source>
        <strain evidence="4">P16(2019)</strain>
    </source>
</reference>
<organism evidence="3 4">
    <name type="scientific">Alkalicoccobacillus porphyridii</name>
    <dbReference type="NCBI Taxonomy" id="2597270"/>
    <lineage>
        <taxon>Bacteria</taxon>
        <taxon>Bacillati</taxon>
        <taxon>Bacillota</taxon>
        <taxon>Bacilli</taxon>
        <taxon>Bacillales</taxon>
        <taxon>Bacillaceae</taxon>
        <taxon>Alkalicoccobacillus</taxon>
    </lineage>
</organism>
<dbReference type="PANTHER" id="PTHR46797">
    <property type="entry name" value="HTH-TYPE TRANSCRIPTIONAL REGULATOR"/>
    <property type="match status" value="1"/>
</dbReference>
<dbReference type="OrthoDB" id="1859224at2"/>
<dbReference type="SUPFAM" id="SSF47413">
    <property type="entry name" value="lambda repressor-like DNA-binding domains"/>
    <property type="match status" value="1"/>
</dbReference>
<evidence type="ECO:0000259" key="2">
    <source>
        <dbReference type="PROSITE" id="PS50943"/>
    </source>
</evidence>
<evidence type="ECO:0000313" key="3">
    <source>
        <dbReference type="EMBL" id="TSB47213.1"/>
    </source>
</evidence>
<dbReference type="PANTHER" id="PTHR46797:SF1">
    <property type="entry name" value="METHYLPHOSPHONATE SYNTHASE"/>
    <property type="match status" value="1"/>
</dbReference>
<dbReference type="GO" id="GO:0005829">
    <property type="term" value="C:cytosol"/>
    <property type="evidence" value="ECO:0007669"/>
    <property type="project" value="TreeGrafter"/>
</dbReference>
<keyword evidence="4" id="KW-1185">Reference proteome</keyword>
<dbReference type="PROSITE" id="PS50943">
    <property type="entry name" value="HTH_CROC1"/>
    <property type="match status" value="1"/>
</dbReference>
<dbReference type="RefSeq" id="WP_143847713.1">
    <property type="nucleotide sequence ID" value="NZ_VLXZ01000003.1"/>
</dbReference>
<dbReference type="GO" id="GO:0003677">
    <property type="term" value="F:DNA binding"/>
    <property type="evidence" value="ECO:0007669"/>
    <property type="project" value="UniProtKB-KW"/>
</dbReference>
<proteinExistence type="predicted"/>
<feature type="domain" description="HTH cro/C1-type" evidence="2">
    <location>
        <begin position="6"/>
        <end position="61"/>
    </location>
</feature>
<dbReference type="InterPro" id="IPR010982">
    <property type="entry name" value="Lambda_DNA-bd_dom_sf"/>
</dbReference>
<dbReference type="InterPro" id="IPR001387">
    <property type="entry name" value="Cro/C1-type_HTH"/>
</dbReference>
<keyword evidence="1" id="KW-0238">DNA-binding</keyword>
<dbReference type="GO" id="GO:0003700">
    <property type="term" value="F:DNA-binding transcription factor activity"/>
    <property type="evidence" value="ECO:0007669"/>
    <property type="project" value="TreeGrafter"/>
</dbReference>
<comment type="caution">
    <text evidence="3">The sequence shown here is derived from an EMBL/GenBank/DDBJ whole genome shotgun (WGS) entry which is preliminary data.</text>
</comment>
<dbReference type="EMBL" id="VLXZ01000003">
    <property type="protein sequence ID" value="TSB47213.1"/>
    <property type="molecule type" value="Genomic_DNA"/>
</dbReference>
<accession>A0A554A0L5</accession>
<evidence type="ECO:0000313" key="4">
    <source>
        <dbReference type="Proteomes" id="UP000318521"/>
    </source>
</evidence>
<dbReference type="Pfam" id="PF01381">
    <property type="entry name" value="HTH_3"/>
    <property type="match status" value="1"/>
</dbReference>
<sequence length="68" mass="7832">MDGKKIRMLRKERGMTLNQLADQSGVSKSYISYVERGIQKNPSVEILSKLANAMDIPFIELIRHIDRQ</sequence>
<dbReference type="CDD" id="cd00093">
    <property type="entry name" value="HTH_XRE"/>
    <property type="match status" value="1"/>
</dbReference>
<dbReference type="InterPro" id="IPR050807">
    <property type="entry name" value="TransReg_Diox_bact_type"/>
</dbReference>
<dbReference type="AlphaFoldDB" id="A0A554A0L5"/>
<gene>
    <name evidence="3" type="ORF">FN960_05590</name>
</gene>
<dbReference type="Gene3D" id="1.10.260.40">
    <property type="entry name" value="lambda repressor-like DNA-binding domains"/>
    <property type="match status" value="1"/>
</dbReference>
<dbReference type="SMART" id="SM00530">
    <property type="entry name" value="HTH_XRE"/>
    <property type="match status" value="1"/>
</dbReference>
<name>A0A554A0L5_9BACI</name>
<dbReference type="Proteomes" id="UP000318521">
    <property type="component" value="Unassembled WGS sequence"/>
</dbReference>